<accession>A0A0D9ZWI9</accession>
<dbReference type="EnsemblPlants" id="OGLUM05G09930.1">
    <property type="protein sequence ID" value="OGLUM05G09930.1"/>
    <property type="gene ID" value="OGLUM05G09930"/>
</dbReference>
<dbReference type="CDD" id="cd08645">
    <property type="entry name" value="FMT_core_GART"/>
    <property type="match status" value="1"/>
</dbReference>
<name>A0A0D9ZWI9_9ORYZ</name>
<dbReference type="InterPro" id="IPR001555">
    <property type="entry name" value="GART_AS"/>
</dbReference>
<dbReference type="Proteomes" id="UP000026961">
    <property type="component" value="Chromosome 5"/>
</dbReference>
<dbReference type="GO" id="GO:0004644">
    <property type="term" value="F:phosphoribosylglycinamide formyltransferase activity"/>
    <property type="evidence" value="ECO:0007669"/>
    <property type="project" value="UniProtKB-EC"/>
</dbReference>
<dbReference type="UniPathway" id="UPA00074">
    <property type="reaction ID" value="UER00126"/>
</dbReference>
<organism evidence="10">
    <name type="scientific">Oryza glumipatula</name>
    <dbReference type="NCBI Taxonomy" id="40148"/>
    <lineage>
        <taxon>Eukaryota</taxon>
        <taxon>Viridiplantae</taxon>
        <taxon>Streptophyta</taxon>
        <taxon>Embryophyta</taxon>
        <taxon>Tracheophyta</taxon>
        <taxon>Spermatophyta</taxon>
        <taxon>Magnoliopsida</taxon>
        <taxon>Liliopsida</taxon>
        <taxon>Poales</taxon>
        <taxon>Poaceae</taxon>
        <taxon>BOP clade</taxon>
        <taxon>Oryzoideae</taxon>
        <taxon>Oryzeae</taxon>
        <taxon>Oryzinae</taxon>
        <taxon>Oryza</taxon>
    </lineage>
</organism>
<dbReference type="PANTHER" id="PTHR43369:SF2">
    <property type="entry name" value="PHOSPHORIBOSYLGLYCINAMIDE FORMYLTRANSFERASE"/>
    <property type="match status" value="1"/>
</dbReference>
<dbReference type="STRING" id="40148.A0A0D9ZWI9"/>
<evidence type="ECO:0000313" key="10">
    <source>
        <dbReference type="EnsemblPlants" id="OGLUM05G09930.1"/>
    </source>
</evidence>
<dbReference type="HAMAP" id="MF_01930">
    <property type="entry name" value="PurN"/>
    <property type="match status" value="1"/>
</dbReference>
<evidence type="ECO:0000256" key="4">
    <source>
        <dbReference type="ARBA" id="ARBA00022755"/>
    </source>
</evidence>
<evidence type="ECO:0000259" key="9">
    <source>
        <dbReference type="Pfam" id="PF00551"/>
    </source>
</evidence>
<keyword evidence="3" id="KW-0808">Transferase</keyword>
<evidence type="ECO:0000256" key="2">
    <source>
        <dbReference type="ARBA" id="ARBA00012254"/>
    </source>
</evidence>
<reference evidence="10" key="1">
    <citation type="submission" date="2015-04" db="UniProtKB">
        <authorList>
            <consortium name="EnsemblPlants"/>
        </authorList>
    </citation>
    <scope>IDENTIFICATION</scope>
</reference>
<comment type="similarity">
    <text evidence="5">Belongs to the GART family.</text>
</comment>
<evidence type="ECO:0000256" key="5">
    <source>
        <dbReference type="ARBA" id="ARBA00038440"/>
    </source>
</evidence>
<dbReference type="PANTHER" id="PTHR43369">
    <property type="entry name" value="PHOSPHORIBOSYLGLYCINAMIDE FORMYLTRANSFERASE"/>
    <property type="match status" value="1"/>
</dbReference>
<evidence type="ECO:0000256" key="8">
    <source>
        <dbReference type="ARBA" id="ARBA00047664"/>
    </source>
</evidence>
<dbReference type="AlphaFoldDB" id="A0A0D9ZWI9"/>
<dbReference type="Gramene" id="OGLUM05G09930.1">
    <property type="protein sequence ID" value="OGLUM05G09930.1"/>
    <property type="gene ID" value="OGLUM05G09930"/>
</dbReference>
<dbReference type="HOGENOM" id="CLU_038395_1_3_1"/>
<protein>
    <recommendedName>
        <fullName evidence="2">phosphoribosylglycinamide formyltransferase 1</fullName>
        <ecNumber evidence="2">2.1.2.2</ecNumber>
    </recommendedName>
    <alternativeName>
        <fullName evidence="7">5'-phosphoribosylglycinamide transformylase</fullName>
    </alternativeName>
    <alternativeName>
        <fullName evidence="6">GAR transformylase</fullName>
    </alternativeName>
</protein>
<feature type="domain" description="Formyl transferase N-terminal" evidence="9">
    <location>
        <begin position="25"/>
        <end position="205"/>
    </location>
</feature>
<dbReference type="GO" id="GO:0006189">
    <property type="term" value="P:'de novo' IMP biosynthetic process"/>
    <property type="evidence" value="ECO:0007669"/>
    <property type="project" value="UniProtKB-UniPathway"/>
</dbReference>
<dbReference type="Pfam" id="PF00551">
    <property type="entry name" value="Formyl_trans_N"/>
    <property type="match status" value="1"/>
</dbReference>
<dbReference type="EC" id="2.1.2.2" evidence="2"/>
<sequence length="231" mass="25450">MLAPTRRWGRGRRGGEARGVGVERKRLVVFVSGGGSNFRAIHDAALGGDVNDVVVALAVEERSMRGVMAYRSLCSLSRSLLQRGVSTDELLNGLRELRVDFILLAGYLKLIPVELVQAYPKSILNIHPSLLPAFGGKGYYGLKVHKAVIASGARYSGPTVHFVDEHYDTGRTLAQRVVPVQANDTPEQLATRVLHEEHQVYVEAVTALCEDRIVWREDGIPLIRSQTNPDE</sequence>
<comment type="catalytic activity">
    <reaction evidence="8">
        <text>N(1)-(5-phospho-beta-D-ribosyl)glycinamide + (6R)-10-formyltetrahydrofolate = N(2)-formyl-N(1)-(5-phospho-beta-D-ribosyl)glycinamide + (6S)-5,6,7,8-tetrahydrofolate + H(+)</text>
        <dbReference type="Rhea" id="RHEA:15053"/>
        <dbReference type="ChEBI" id="CHEBI:15378"/>
        <dbReference type="ChEBI" id="CHEBI:57453"/>
        <dbReference type="ChEBI" id="CHEBI:143788"/>
        <dbReference type="ChEBI" id="CHEBI:147286"/>
        <dbReference type="ChEBI" id="CHEBI:195366"/>
        <dbReference type="EC" id="2.1.2.2"/>
    </reaction>
</comment>
<evidence type="ECO:0000313" key="11">
    <source>
        <dbReference type="Proteomes" id="UP000026961"/>
    </source>
</evidence>
<evidence type="ECO:0000256" key="6">
    <source>
        <dbReference type="ARBA" id="ARBA00041324"/>
    </source>
</evidence>
<dbReference type="InterPro" id="IPR002376">
    <property type="entry name" value="Formyl_transf_N"/>
</dbReference>
<reference evidence="10" key="2">
    <citation type="submission" date="2018-05" db="EMBL/GenBank/DDBJ databases">
        <title>OgluRS3 (Oryza glumaepatula Reference Sequence Version 3).</title>
        <authorList>
            <person name="Zhang J."/>
            <person name="Kudrna D."/>
            <person name="Lee S."/>
            <person name="Talag J."/>
            <person name="Welchert J."/>
            <person name="Wing R.A."/>
        </authorList>
    </citation>
    <scope>NUCLEOTIDE SEQUENCE [LARGE SCALE GENOMIC DNA]</scope>
</reference>
<dbReference type="PROSITE" id="PS00373">
    <property type="entry name" value="GART"/>
    <property type="match status" value="1"/>
</dbReference>
<evidence type="ECO:0000256" key="3">
    <source>
        <dbReference type="ARBA" id="ARBA00022679"/>
    </source>
</evidence>
<dbReference type="Gene3D" id="3.40.50.170">
    <property type="entry name" value="Formyl transferase, N-terminal domain"/>
    <property type="match status" value="1"/>
</dbReference>
<keyword evidence="11" id="KW-1185">Reference proteome</keyword>
<dbReference type="InterPro" id="IPR036477">
    <property type="entry name" value="Formyl_transf_N_sf"/>
</dbReference>
<dbReference type="eggNOG" id="KOG3076">
    <property type="taxonomic scope" value="Eukaryota"/>
</dbReference>
<evidence type="ECO:0000256" key="1">
    <source>
        <dbReference type="ARBA" id="ARBA00005054"/>
    </source>
</evidence>
<dbReference type="SUPFAM" id="SSF53328">
    <property type="entry name" value="Formyltransferase"/>
    <property type="match status" value="1"/>
</dbReference>
<dbReference type="InterPro" id="IPR004607">
    <property type="entry name" value="GART"/>
</dbReference>
<keyword evidence="4" id="KW-0658">Purine biosynthesis</keyword>
<dbReference type="GO" id="GO:0009507">
    <property type="term" value="C:chloroplast"/>
    <property type="evidence" value="ECO:0007669"/>
    <property type="project" value="TreeGrafter"/>
</dbReference>
<proteinExistence type="inferred from homology"/>
<comment type="pathway">
    <text evidence="1">Purine metabolism; IMP biosynthesis via de novo pathway; N(2)-formyl-N(1)-(5-phospho-D-ribosyl)glycinamide from N(1)-(5-phospho-D-ribosyl)glycinamide (10-formyl THF route): step 1/1.</text>
</comment>
<evidence type="ECO:0000256" key="7">
    <source>
        <dbReference type="ARBA" id="ARBA00041682"/>
    </source>
</evidence>